<gene>
    <name evidence="1" type="ORF">SAMN05216404_110106</name>
</gene>
<protein>
    <submittedName>
        <fullName evidence="1">Uncharacterized protein</fullName>
    </submittedName>
</protein>
<evidence type="ECO:0000313" key="1">
    <source>
        <dbReference type="EMBL" id="SEO04571.1"/>
    </source>
</evidence>
<sequence>MRLELLISLPGRVLFRTATARAFAQGADFRPGNHAFHLKLLLVSFASGSNDSIPGQRQLTALEIFLQKGFGILAEGMGVQLPQGGNEKIFNCLLGLLKTRVEIYGANHSFQRIRKNRRPLVSSTFELTFAKSDKLSQLKRLRQFGQHLLVYEVRPYSGQTTFAEIRKMMEYQSGDGAVEDGVTQKFKPFVVRYAVAAVRQRLPQQFGPMEGMTEFPTQCCTLRIPVSCPQFCAPL</sequence>
<dbReference type="Proteomes" id="UP000183898">
    <property type="component" value="Unassembled WGS sequence"/>
</dbReference>
<accession>A0A1H8LHE1</accession>
<evidence type="ECO:0000313" key="2">
    <source>
        <dbReference type="Proteomes" id="UP000183898"/>
    </source>
</evidence>
<dbReference type="AlphaFoldDB" id="A0A1H8LHE1"/>
<name>A0A1H8LHE1_9PROT</name>
<dbReference type="EMBL" id="FOCT01000010">
    <property type="protein sequence ID" value="SEO04571.1"/>
    <property type="molecule type" value="Genomic_DNA"/>
</dbReference>
<reference evidence="1 2" key="1">
    <citation type="submission" date="2016-10" db="EMBL/GenBank/DDBJ databases">
        <authorList>
            <person name="de Groot N.N."/>
        </authorList>
    </citation>
    <scope>NUCLEOTIDE SEQUENCE [LARGE SCALE GENOMIC DNA]</scope>
    <source>
        <strain evidence="1 2">Nl18</strain>
    </source>
</reference>
<organism evidence="1 2">
    <name type="scientific">Nitrosospira multiformis</name>
    <dbReference type="NCBI Taxonomy" id="1231"/>
    <lineage>
        <taxon>Bacteria</taxon>
        <taxon>Pseudomonadati</taxon>
        <taxon>Pseudomonadota</taxon>
        <taxon>Betaproteobacteria</taxon>
        <taxon>Nitrosomonadales</taxon>
        <taxon>Nitrosomonadaceae</taxon>
        <taxon>Nitrosospira</taxon>
    </lineage>
</organism>
<proteinExistence type="predicted"/>